<feature type="binding site" evidence="7">
    <location>
        <position position="46"/>
    </location>
    <ligand>
        <name>Na(+)</name>
        <dbReference type="ChEBI" id="CHEBI:29101"/>
        <label>1</label>
    </ligand>
</feature>
<dbReference type="Proteomes" id="UP000053660">
    <property type="component" value="Unassembled WGS sequence"/>
</dbReference>
<keyword evidence="10" id="KW-1185">Reference proteome</keyword>
<gene>
    <name evidence="9" type="ORF">OESDEN_03871</name>
</gene>
<dbReference type="InterPro" id="IPR037272">
    <property type="entry name" value="SNS_sf"/>
</dbReference>
<feature type="transmembrane region" description="Helical" evidence="8">
    <location>
        <begin position="35"/>
        <end position="55"/>
    </location>
</feature>
<dbReference type="EMBL" id="KN549744">
    <property type="protein sequence ID" value="KHJ96173.1"/>
    <property type="molecule type" value="Genomic_DNA"/>
</dbReference>
<keyword evidence="4" id="KW-0769">Symport</keyword>
<dbReference type="AlphaFoldDB" id="A0A0B1TF81"/>
<evidence type="ECO:0000313" key="10">
    <source>
        <dbReference type="Proteomes" id="UP000053660"/>
    </source>
</evidence>
<protein>
    <submittedName>
        <fullName evidence="9">Sodium:neurotransmitter symporter family protein</fullName>
    </submittedName>
</protein>
<evidence type="ECO:0000256" key="1">
    <source>
        <dbReference type="ARBA" id="ARBA00004141"/>
    </source>
</evidence>
<dbReference type="GO" id="GO:0043005">
    <property type="term" value="C:neuron projection"/>
    <property type="evidence" value="ECO:0007669"/>
    <property type="project" value="TreeGrafter"/>
</dbReference>
<name>A0A0B1TF81_OESDE</name>
<dbReference type="GO" id="GO:0046872">
    <property type="term" value="F:metal ion binding"/>
    <property type="evidence" value="ECO:0007669"/>
    <property type="project" value="UniProtKB-KW"/>
</dbReference>
<evidence type="ECO:0000256" key="6">
    <source>
        <dbReference type="ARBA" id="ARBA00023136"/>
    </source>
</evidence>
<accession>A0A0B1TF81</accession>
<dbReference type="PANTHER" id="PTHR11616">
    <property type="entry name" value="SODIUM/CHLORIDE DEPENDENT TRANSPORTER"/>
    <property type="match status" value="1"/>
</dbReference>
<keyword evidence="7" id="KW-0915">Sodium</keyword>
<keyword evidence="6 8" id="KW-0472">Membrane</keyword>
<keyword evidence="2" id="KW-0813">Transport</keyword>
<sequence length="230" mass="26419">MRAATVSRIACVGLAFLAYPEVASNLPAKQVWSCLFFLMITILGLDSQVCMMEGLFTALEDAFPFILRKHKKVSLAVTCLVFFIIGIPMVTNGHYGAHKRTERQRKGAEKIRVALKEMIGIRLSYMWILIWKFAAPATSLILFFFCVIYYHPLKYPTHEDYPVWANAFGFFLSSCSMIVIPGYALYYLLFTNRHLSIKERFLKGIRVPDVLHTGRPRTPAEELRFLDEKH</sequence>
<dbReference type="GO" id="GO:0005332">
    <property type="term" value="F:gamma-aminobutyric acid:sodium:chloride symporter activity"/>
    <property type="evidence" value="ECO:0007669"/>
    <property type="project" value="TreeGrafter"/>
</dbReference>
<dbReference type="PANTHER" id="PTHR11616:SF20">
    <property type="entry name" value="SODIUM- AND CHLORIDE-DEPENDENT BETAINE TRANSPORTER"/>
    <property type="match status" value="1"/>
</dbReference>
<evidence type="ECO:0000256" key="7">
    <source>
        <dbReference type="PIRSR" id="PIRSR600175-1"/>
    </source>
</evidence>
<proteinExistence type="predicted"/>
<organism evidence="9 10">
    <name type="scientific">Oesophagostomum dentatum</name>
    <name type="common">Nodular worm</name>
    <dbReference type="NCBI Taxonomy" id="61180"/>
    <lineage>
        <taxon>Eukaryota</taxon>
        <taxon>Metazoa</taxon>
        <taxon>Ecdysozoa</taxon>
        <taxon>Nematoda</taxon>
        <taxon>Chromadorea</taxon>
        <taxon>Rhabditida</taxon>
        <taxon>Rhabditina</taxon>
        <taxon>Rhabditomorpha</taxon>
        <taxon>Strongyloidea</taxon>
        <taxon>Strongylidae</taxon>
        <taxon>Oesophagostomum</taxon>
    </lineage>
</organism>
<dbReference type="PROSITE" id="PS50267">
    <property type="entry name" value="NA_NEUROTRAN_SYMP_3"/>
    <property type="match status" value="1"/>
</dbReference>
<dbReference type="GO" id="GO:0005886">
    <property type="term" value="C:plasma membrane"/>
    <property type="evidence" value="ECO:0007669"/>
    <property type="project" value="TreeGrafter"/>
</dbReference>
<evidence type="ECO:0000256" key="8">
    <source>
        <dbReference type="SAM" id="Phobius"/>
    </source>
</evidence>
<dbReference type="SUPFAM" id="SSF161070">
    <property type="entry name" value="SNF-like"/>
    <property type="match status" value="1"/>
</dbReference>
<dbReference type="OrthoDB" id="6581954at2759"/>
<evidence type="ECO:0000256" key="3">
    <source>
        <dbReference type="ARBA" id="ARBA00022692"/>
    </source>
</evidence>
<reference evidence="9 10" key="1">
    <citation type="submission" date="2014-03" db="EMBL/GenBank/DDBJ databases">
        <title>Draft genome of the hookworm Oesophagostomum dentatum.</title>
        <authorList>
            <person name="Mitreva M."/>
        </authorList>
    </citation>
    <scope>NUCLEOTIDE SEQUENCE [LARGE SCALE GENOMIC DNA]</scope>
    <source>
        <strain evidence="9 10">OD-Hann</strain>
    </source>
</reference>
<feature type="binding site" evidence="7">
    <location>
        <position position="47"/>
    </location>
    <ligand>
        <name>Na(+)</name>
        <dbReference type="ChEBI" id="CHEBI:29101"/>
        <label>1</label>
    </ligand>
</feature>
<dbReference type="InterPro" id="IPR000175">
    <property type="entry name" value="Na/ntran_symport"/>
</dbReference>
<evidence type="ECO:0000256" key="4">
    <source>
        <dbReference type="ARBA" id="ARBA00022847"/>
    </source>
</evidence>
<feature type="binding site" evidence="7">
    <location>
        <position position="43"/>
    </location>
    <ligand>
        <name>Na(+)</name>
        <dbReference type="ChEBI" id="CHEBI:29101"/>
        <label>1</label>
    </ligand>
</feature>
<evidence type="ECO:0000313" key="9">
    <source>
        <dbReference type="EMBL" id="KHJ96173.1"/>
    </source>
</evidence>
<evidence type="ECO:0000256" key="2">
    <source>
        <dbReference type="ARBA" id="ARBA00022448"/>
    </source>
</evidence>
<comment type="subcellular location">
    <subcellularLocation>
        <location evidence="1">Membrane</location>
        <topology evidence="1">Multi-pass membrane protein</topology>
    </subcellularLocation>
</comment>
<feature type="transmembrane region" description="Helical" evidence="8">
    <location>
        <begin position="75"/>
        <end position="97"/>
    </location>
</feature>
<dbReference type="Pfam" id="PF00209">
    <property type="entry name" value="SNF"/>
    <property type="match status" value="2"/>
</dbReference>
<evidence type="ECO:0000256" key="5">
    <source>
        <dbReference type="ARBA" id="ARBA00022989"/>
    </source>
</evidence>
<keyword evidence="3 8" id="KW-0812">Transmembrane</keyword>
<keyword evidence="7" id="KW-0479">Metal-binding</keyword>
<feature type="transmembrane region" description="Helical" evidence="8">
    <location>
        <begin position="170"/>
        <end position="190"/>
    </location>
</feature>
<keyword evidence="5 8" id="KW-1133">Transmembrane helix</keyword>
<feature type="transmembrane region" description="Helical" evidence="8">
    <location>
        <begin position="125"/>
        <end position="150"/>
    </location>
</feature>
<dbReference type="PRINTS" id="PR00176">
    <property type="entry name" value="NANEUSMPORT"/>
</dbReference>